<dbReference type="RefSeq" id="WP_053943976.1">
    <property type="nucleotide sequence ID" value="NZ_CP010401.1"/>
</dbReference>
<dbReference type="PATRIC" id="fig|1318743.3.peg.596"/>
<name>A0A0M4L6Q2_9HYPH</name>
<dbReference type="Gene3D" id="3.30.1230.10">
    <property type="entry name" value="YlxR-like"/>
    <property type="match status" value="1"/>
</dbReference>
<dbReference type="CDD" id="cd00279">
    <property type="entry name" value="YlxR"/>
    <property type="match status" value="1"/>
</dbReference>
<proteinExistence type="predicted"/>
<dbReference type="Pfam" id="PF04296">
    <property type="entry name" value="YlxR"/>
    <property type="match status" value="1"/>
</dbReference>
<dbReference type="SUPFAM" id="SSF55315">
    <property type="entry name" value="L30e-like"/>
    <property type="match status" value="1"/>
</dbReference>
<dbReference type="Gene3D" id="3.30.1330.30">
    <property type="match status" value="1"/>
</dbReference>
<feature type="domain" description="YlxR" evidence="1">
    <location>
        <begin position="4"/>
        <end position="72"/>
    </location>
</feature>
<dbReference type="STRING" id="1318743.PU02_0582"/>
<dbReference type="OrthoDB" id="9799836at2"/>
<gene>
    <name evidence="2" type="ORF">PU02_0582</name>
</gene>
<dbReference type="SUPFAM" id="SSF64376">
    <property type="entry name" value="YlxR-like"/>
    <property type="match status" value="1"/>
</dbReference>
<dbReference type="PANTHER" id="PTHR34215">
    <property type="entry name" value="BLL0784 PROTEIN"/>
    <property type="match status" value="1"/>
</dbReference>
<dbReference type="InterPro" id="IPR029064">
    <property type="entry name" value="Ribosomal_eL30-like_sf"/>
</dbReference>
<evidence type="ECO:0000259" key="1">
    <source>
        <dbReference type="Pfam" id="PF04296"/>
    </source>
</evidence>
<dbReference type="AlphaFoldDB" id="A0A0M4L6Q2"/>
<reference evidence="2 3" key="1">
    <citation type="journal article" date="2015" name="Genome Announc.">
        <title>Complete Genome Sequence of Bartonella ancashensis Strain 20.00, Isolated from the Blood of a Patient with Verruga Peruana.</title>
        <authorList>
            <person name="Hang J."/>
            <person name="Mullins K.E."/>
            <person name="Clifford R.J."/>
            <person name="Onmus-Leone F."/>
            <person name="Yang Y."/>
            <person name="Jiang J."/>
            <person name="Leguia M."/>
            <person name="Kasper M.R."/>
            <person name="Maguina C."/>
            <person name="Lesho E.P."/>
            <person name="Jarman R.G."/>
            <person name="Richards A.L."/>
            <person name="Blazes D."/>
        </authorList>
    </citation>
    <scope>NUCLEOTIDE SEQUENCE [LARGE SCALE GENOMIC DNA]</scope>
    <source>
        <strain evidence="2 3">20.00</strain>
    </source>
</reference>
<accession>A0A0M4L6Q2</accession>
<dbReference type="Proteomes" id="UP000057213">
    <property type="component" value="Chromosome"/>
</dbReference>
<sequence>MNNRTCIVTRKSTSAAALIRFVVDPDNQIVPDLKANLPGRGVWISGQHTIVEEAIKRKIFDKSFKMNVKVPSNLSNIVDELLLKSALHSLSMARKAGAIVTGITKVNTAIRSGQAILILHAKEAKEDGKRKISQAIYALQQQTNQNIKAISLFTNDEMGMAFGANLVIHAALLNVRAAEGFIKTIYKLIAYRDEERNEPDKTTAEAVKEVQ</sequence>
<organism evidence="2 3">
    <name type="scientific">Bartonella ancashensis</name>
    <dbReference type="NCBI Taxonomy" id="1318743"/>
    <lineage>
        <taxon>Bacteria</taxon>
        <taxon>Pseudomonadati</taxon>
        <taxon>Pseudomonadota</taxon>
        <taxon>Alphaproteobacteria</taxon>
        <taxon>Hyphomicrobiales</taxon>
        <taxon>Bartonellaceae</taxon>
        <taxon>Bartonella</taxon>
    </lineage>
</organism>
<dbReference type="InterPro" id="IPR037465">
    <property type="entry name" value="YlxR"/>
</dbReference>
<dbReference type="NCBIfam" id="NF006622">
    <property type="entry name" value="PRK09190.1"/>
    <property type="match status" value="1"/>
</dbReference>
<evidence type="ECO:0000313" key="3">
    <source>
        <dbReference type="Proteomes" id="UP000057213"/>
    </source>
</evidence>
<keyword evidence="3" id="KW-1185">Reference proteome</keyword>
<protein>
    <submittedName>
        <fullName evidence="2">Putative nucleic-acid-binding protein implicated in transcription termination</fullName>
    </submittedName>
</protein>
<dbReference type="InterPro" id="IPR035931">
    <property type="entry name" value="YlxR-like_sf"/>
</dbReference>
<dbReference type="KEGG" id="banc:PU02_0582"/>
<dbReference type="InterPro" id="IPR007393">
    <property type="entry name" value="YlxR_dom"/>
</dbReference>
<dbReference type="EMBL" id="CP010401">
    <property type="protein sequence ID" value="ALE03396.1"/>
    <property type="molecule type" value="Genomic_DNA"/>
</dbReference>
<dbReference type="PANTHER" id="PTHR34215:SF1">
    <property type="entry name" value="YLXR DOMAIN-CONTAINING PROTEIN"/>
    <property type="match status" value="1"/>
</dbReference>
<evidence type="ECO:0000313" key="2">
    <source>
        <dbReference type="EMBL" id="ALE03396.1"/>
    </source>
</evidence>